<evidence type="ECO:0000256" key="1">
    <source>
        <dbReference type="SAM" id="SignalP"/>
    </source>
</evidence>
<comment type="caution">
    <text evidence="2">The sequence shown here is derived from an EMBL/GenBank/DDBJ whole genome shotgun (WGS) entry which is preliminary data.</text>
</comment>
<keyword evidence="1" id="KW-0732">Signal</keyword>
<evidence type="ECO:0000313" key="2">
    <source>
        <dbReference type="EMBL" id="GER82417.1"/>
    </source>
</evidence>
<organism evidence="2 3">
    <name type="scientific">Thermogemmatispora aurantia</name>
    <dbReference type="NCBI Taxonomy" id="2045279"/>
    <lineage>
        <taxon>Bacteria</taxon>
        <taxon>Bacillati</taxon>
        <taxon>Chloroflexota</taxon>
        <taxon>Ktedonobacteria</taxon>
        <taxon>Thermogemmatisporales</taxon>
        <taxon>Thermogemmatisporaceae</taxon>
        <taxon>Thermogemmatispora</taxon>
    </lineage>
</organism>
<gene>
    <name evidence="2" type="ORF">KTAU_10540</name>
</gene>
<keyword evidence="3" id="KW-1185">Reference proteome</keyword>
<proteinExistence type="predicted"/>
<feature type="chain" id="PRO_5023937735" description="Spondin domain-containing protein" evidence="1">
    <location>
        <begin position="33"/>
        <end position="230"/>
    </location>
</feature>
<sequence length="230" mass="24934">MKEKLASYFSAIFAALVASLLVVMLSSCQTPAAQHSSSSPEAEASLNIHLIVDRYEFNSPASMCTSILTAEVQTVSYGKSRWNTPDGLRPHMAPASHSSLAETLVAEGYRIYTPVHFGTMRILHDRRRQATQAFVTVGGQVGSDQFWIIGFPQLQPNGHYVLVFAPGLQPPRGRQESWLEVYDAFPVDAHGIVTLQQPGAPAEPGPGQPQPAVQVALSLSSLQQHLANCN</sequence>
<feature type="signal peptide" evidence="1">
    <location>
        <begin position="1"/>
        <end position="32"/>
    </location>
</feature>
<dbReference type="AlphaFoldDB" id="A0A5J4K6Y8"/>
<evidence type="ECO:0000313" key="3">
    <source>
        <dbReference type="Proteomes" id="UP000334820"/>
    </source>
</evidence>
<name>A0A5J4K6Y8_9CHLR</name>
<dbReference type="RefSeq" id="WP_069803854.1">
    <property type="nucleotide sequence ID" value="NZ_BKZV01000001.1"/>
</dbReference>
<protein>
    <recommendedName>
        <fullName evidence="4">Spondin domain-containing protein</fullName>
    </recommendedName>
</protein>
<evidence type="ECO:0008006" key="4">
    <source>
        <dbReference type="Google" id="ProtNLM"/>
    </source>
</evidence>
<dbReference type="Proteomes" id="UP000334820">
    <property type="component" value="Unassembled WGS sequence"/>
</dbReference>
<accession>A0A5J4K6Y8</accession>
<reference evidence="2 3" key="1">
    <citation type="journal article" date="2019" name="Int. J. Syst. Evol. Microbiol.">
        <title>Thermogemmatispora aurantia sp. nov. and Thermogemmatispora argillosa sp. nov., within the class Ktedonobacteria, and emended description of the genus Thermogemmatispora.</title>
        <authorList>
            <person name="Zheng Y."/>
            <person name="Wang C.M."/>
            <person name="Sakai Y."/>
            <person name="Abe K."/>
            <person name="Yokota A."/>
            <person name="Yabe S."/>
        </authorList>
    </citation>
    <scope>NUCLEOTIDE SEQUENCE [LARGE SCALE GENOMIC DNA]</scope>
    <source>
        <strain evidence="2 3">A1-2</strain>
    </source>
</reference>
<dbReference type="PROSITE" id="PS51257">
    <property type="entry name" value="PROKAR_LIPOPROTEIN"/>
    <property type="match status" value="1"/>
</dbReference>
<dbReference type="EMBL" id="BKZV01000001">
    <property type="protein sequence ID" value="GER82417.1"/>
    <property type="molecule type" value="Genomic_DNA"/>
</dbReference>